<evidence type="ECO:0000313" key="5">
    <source>
        <dbReference type="EMBL" id="KAB5557164.1"/>
    </source>
</evidence>
<feature type="compositionally biased region" description="Basic and acidic residues" evidence="4">
    <location>
        <begin position="151"/>
        <end position="164"/>
    </location>
</feature>
<sequence>MNVQILSKKLITPSSPTPTHFRNYKVSWLSMFQSPLLYVPNIFYYLSSTGGDNIERSKRLQKSLSKSLTIFYPFGGRYIDINLILACNDKGVENMETQVSGCLSQLLEGGELEKTGEGGLGEGGREKTGVARDGVREGKTEMGEGGEGEGEDRGEGEGGRRLVP</sequence>
<dbReference type="AlphaFoldDB" id="A0A5N5MPY5"/>
<evidence type="ECO:0000313" key="6">
    <source>
        <dbReference type="Proteomes" id="UP000326939"/>
    </source>
</evidence>
<name>A0A5N5MPY5_9ROSI</name>
<keyword evidence="3" id="KW-0012">Acyltransferase</keyword>
<comment type="caution">
    <text evidence="5">The sequence shown here is derived from an EMBL/GenBank/DDBJ whole genome shotgun (WGS) entry which is preliminary data.</text>
</comment>
<reference evidence="6" key="1">
    <citation type="journal article" date="2019" name="Gigascience">
        <title>De novo genome assembly of the endangered Acer yangbiense, a plant species with extremely small populations endemic to Yunnan Province, China.</title>
        <authorList>
            <person name="Yang J."/>
            <person name="Wariss H.M."/>
            <person name="Tao L."/>
            <person name="Zhang R."/>
            <person name="Yun Q."/>
            <person name="Hollingsworth P."/>
            <person name="Dao Z."/>
            <person name="Luo G."/>
            <person name="Guo H."/>
            <person name="Ma Y."/>
            <person name="Sun W."/>
        </authorList>
    </citation>
    <scope>NUCLEOTIDE SEQUENCE [LARGE SCALE GENOMIC DNA]</scope>
    <source>
        <strain evidence="6">cv. br00</strain>
    </source>
</reference>
<protein>
    <submittedName>
        <fullName evidence="5">Uncharacterized protein</fullName>
    </submittedName>
</protein>
<dbReference type="Proteomes" id="UP000326939">
    <property type="component" value="Chromosome 5"/>
</dbReference>
<proteinExistence type="inferred from homology"/>
<evidence type="ECO:0000256" key="1">
    <source>
        <dbReference type="ARBA" id="ARBA00009861"/>
    </source>
</evidence>
<dbReference type="Gene3D" id="3.30.559.10">
    <property type="entry name" value="Chloramphenicol acetyltransferase-like domain"/>
    <property type="match status" value="1"/>
</dbReference>
<dbReference type="GO" id="GO:0016746">
    <property type="term" value="F:acyltransferase activity"/>
    <property type="evidence" value="ECO:0007669"/>
    <property type="project" value="UniProtKB-KW"/>
</dbReference>
<evidence type="ECO:0000256" key="4">
    <source>
        <dbReference type="SAM" id="MobiDB-lite"/>
    </source>
</evidence>
<dbReference type="InterPro" id="IPR023213">
    <property type="entry name" value="CAT-like_dom_sf"/>
</dbReference>
<feature type="region of interest" description="Disordered" evidence="4">
    <location>
        <begin position="113"/>
        <end position="164"/>
    </location>
</feature>
<feature type="compositionally biased region" description="Basic and acidic residues" evidence="4">
    <location>
        <begin position="123"/>
        <end position="142"/>
    </location>
</feature>
<dbReference type="EMBL" id="VDCV01000005">
    <property type="protein sequence ID" value="KAB5557164.1"/>
    <property type="molecule type" value="Genomic_DNA"/>
</dbReference>
<dbReference type="PANTHER" id="PTHR31623:SF124">
    <property type="entry name" value="VINORINE SYNTHASE-RELATED"/>
    <property type="match status" value="1"/>
</dbReference>
<evidence type="ECO:0000256" key="2">
    <source>
        <dbReference type="ARBA" id="ARBA00022679"/>
    </source>
</evidence>
<accession>A0A5N5MPY5</accession>
<dbReference type="PANTHER" id="PTHR31623">
    <property type="entry name" value="F21J9.9"/>
    <property type="match status" value="1"/>
</dbReference>
<dbReference type="Pfam" id="PF02458">
    <property type="entry name" value="Transferase"/>
    <property type="match status" value="1"/>
</dbReference>
<keyword evidence="2" id="KW-0808">Transferase</keyword>
<organism evidence="5 6">
    <name type="scientific">Salix brachista</name>
    <dbReference type="NCBI Taxonomy" id="2182728"/>
    <lineage>
        <taxon>Eukaryota</taxon>
        <taxon>Viridiplantae</taxon>
        <taxon>Streptophyta</taxon>
        <taxon>Embryophyta</taxon>
        <taxon>Tracheophyta</taxon>
        <taxon>Spermatophyta</taxon>
        <taxon>Magnoliopsida</taxon>
        <taxon>eudicotyledons</taxon>
        <taxon>Gunneridae</taxon>
        <taxon>Pentapetalae</taxon>
        <taxon>rosids</taxon>
        <taxon>fabids</taxon>
        <taxon>Malpighiales</taxon>
        <taxon>Salicaceae</taxon>
        <taxon>Saliceae</taxon>
        <taxon>Salix</taxon>
    </lineage>
</organism>
<gene>
    <name evidence="5" type="ORF">DKX38_008073</name>
</gene>
<evidence type="ECO:0000256" key="3">
    <source>
        <dbReference type="ARBA" id="ARBA00023315"/>
    </source>
</evidence>
<comment type="similarity">
    <text evidence="1">Belongs to the plant acyltransferase family.</text>
</comment>
<keyword evidence="6" id="KW-1185">Reference proteome</keyword>